<dbReference type="Pfam" id="PF08402">
    <property type="entry name" value="TOBE_2"/>
    <property type="match status" value="1"/>
</dbReference>
<dbReference type="Pfam" id="PF00005">
    <property type="entry name" value="ABC_tran"/>
    <property type="match status" value="1"/>
</dbReference>
<evidence type="ECO:0000256" key="1">
    <source>
        <dbReference type="ARBA" id="ARBA00004417"/>
    </source>
</evidence>
<protein>
    <submittedName>
        <fullName evidence="7">ABC transporter ATP-binding protein</fullName>
    </submittedName>
</protein>
<dbReference type="SUPFAM" id="SSF52540">
    <property type="entry name" value="P-loop containing nucleoside triphosphate hydrolases"/>
    <property type="match status" value="1"/>
</dbReference>
<dbReference type="PROSITE" id="PS50893">
    <property type="entry name" value="ABC_TRANSPORTER_2"/>
    <property type="match status" value="1"/>
</dbReference>
<reference evidence="7" key="1">
    <citation type="submission" date="2018-08" db="EMBL/GenBank/DDBJ databases">
        <authorList>
            <person name="Jin W."/>
            <person name="Wang H."/>
            <person name="Yang Y."/>
            <person name="Li M."/>
            <person name="Liu J."/>
        </authorList>
    </citation>
    <scope>NUCLEOTIDE SEQUENCE</scope>
    <source>
        <strain evidence="7">AESS21</strain>
    </source>
</reference>
<keyword evidence="3" id="KW-0813">Transport</keyword>
<dbReference type="EMBL" id="QTKU01000001">
    <property type="protein sequence ID" value="MBS8260095.1"/>
    <property type="molecule type" value="Genomic_DNA"/>
</dbReference>
<dbReference type="FunFam" id="3.40.50.300:FF:000042">
    <property type="entry name" value="Maltose/maltodextrin ABC transporter, ATP-binding protein"/>
    <property type="match status" value="1"/>
</dbReference>
<dbReference type="GO" id="GO:0005524">
    <property type="term" value="F:ATP binding"/>
    <property type="evidence" value="ECO:0007669"/>
    <property type="project" value="UniProtKB-KW"/>
</dbReference>
<dbReference type="AlphaFoldDB" id="A0A944GT39"/>
<evidence type="ECO:0000259" key="6">
    <source>
        <dbReference type="PROSITE" id="PS50893"/>
    </source>
</evidence>
<organism evidence="7 8">
    <name type="scientific">Roseibium polysiphoniae</name>
    <dbReference type="NCBI Taxonomy" id="2571221"/>
    <lineage>
        <taxon>Bacteria</taxon>
        <taxon>Pseudomonadati</taxon>
        <taxon>Pseudomonadota</taxon>
        <taxon>Alphaproteobacteria</taxon>
        <taxon>Hyphomicrobiales</taxon>
        <taxon>Stappiaceae</taxon>
        <taxon>Roseibium</taxon>
    </lineage>
</organism>
<dbReference type="GO" id="GO:0016887">
    <property type="term" value="F:ATP hydrolysis activity"/>
    <property type="evidence" value="ECO:0007669"/>
    <property type="project" value="InterPro"/>
</dbReference>
<evidence type="ECO:0000256" key="5">
    <source>
        <dbReference type="ARBA" id="ARBA00022840"/>
    </source>
</evidence>
<dbReference type="Gene3D" id="3.40.50.300">
    <property type="entry name" value="P-loop containing nucleotide triphosphate hydrolases"/>
    <property type="match status" value="1"/>
</dbReference>
<dbReference type="Gene3D" id="2.40.50.140">
    <property type="entry name" value="Nucleic acid-binding proteins"/>
    <property type="match status" value="1"/>
</dbReference>
<keyword evidence="4" id="KW-0547">Nucleotide-binding</keyword>
<dbReference type="PROSITE" id="PS00211">
    <property type="entry name" value="ABC_TRANSPORTER_1"/>
    <property type="match status" value="1"/>
</dbReference>
<dbReference type="Proteomes" id="UP000705379">
    <property type="component" value="Unassembled WGS sequence"/>
</dbReference>
<evidence type="ECO:0000256" key="3">
    <source>
        <dbReference type="ARBA" id="ARBA00022448"/>
    </source>
</evidence>
<dbReference type="SUPFAM" id="SSF50331">
    <property type="entry name" value="MOP-like"/>
    <property type="match status" value="1"/>
</dbReference>
<dbReference type="InterPro" id="IPR008995">
    <property type="entry name" value="Mo/tungstate-bd_C_term_dom"/>
</dbReference>
<feature type="domain" description="ABC transporter" evidence="6">
    <location>
        <begin position="4"/>
        <end position="250"/>
    </location>
</feature>
<reference evidence="7" key="2">
    <citation type="journal article" date="2021" name="Microorganisms">
        <title>Bacterial Dimethylsulfoniopropionate Biosynthesis in the East China Sea.</title>
        <authorList>
            <person name="Liu J."/>
            <person name="Zhang Y."/>
            <person name="Liu J."/>
            <person name="Zhong H."/>
            <person name="Williams B.T."/>
            <person name="Zheng Y."/>
            <person name="Curson A.R.J."/>
            <person name="Sun C."/>
            <person name="Sun H."/>
            <person name="Song D."/>
            <person name="Wagner Mackenzie B."/>
            <person name="Bermejo Martinez A."/>
            <person name="Todd J.D."/>
            <person name="Zhang X.H."/>
        </authorList>
    </citation>
    <scope>NUCLEOTIDE SEQUENCE</scope>
    <source>
        <strain evidence="7">AESS21</strain>
    </source>
</reference>
<comment type="caution">
    <text evidence="7">The sequence shown here is derived from an EMBL/GenBank/DDBJ whole genome shotgun (WGS) entry which is preliminary data.</text>
</comment>
<dbReference type="InterPro" id="IPR047641">
    <property type="entry name" value="ABC_transpr_MalK/UgpC-like"/>
</dbReference>
<proteinExistence type="inferred from homology"/>
<dbReference type="InterPro" id="IPR027417">
    <property type="entry name" value="P-loop_NTPase"/>
</dbReference>
<evidence type="ECO:0000313" key="8">
    <source>
        <dbReference type="Proteomes" id="UP000705379"/>
    </source>
</evidence>
<dbReference type="InterPro" id="IPR003593">
    <property type="entry name" value="AAA+_ATPase"/>
</dbReference>
<dbReference type="InterPro" id="IPR013611">
    <property type="entry name" value="Transp-assoc_OB_typ2"/>
</dbReference>
<sequence>MSAINLRSIGKSYGSTSVLQGIDLDIRSGEFLTLVGPSGCGKSTLLRILAGLEAPSSGDVEIGGKPVTDVRPANRNLAMVFQSYALYPHLTIAQNMMTPLRLRDLSTAERLPFVGPMLGRAKYRQIQQQVLETAQVLRIEALLDRKPGQLSGGQRQRAALGRAMVRKPVAFLMDEPLSNLDAALRIHMRSELAELHRSLQATFVYVTHDQAEALTMSDRMAVMMDGNILQLGAPDEVYNDPQDIRVAEFVGAPKINLLAGNLDSDGHARCGEVVLSRVTASRASEKVSIGLRPEHLALCTANEPGCLSGRVVHKENLGADIYLHVAIDDGLHRMVVRTTPQEGVSVSLGSDVSFHRLHGQAMVFGADGKRIQLADALSAQVPEVA</sequence>
<dbReference type="PANTHER" id="PTHR43875:SF1">
    <property type="entry name" value="OSMOPROTECTIVE COMPOUNDS UPTAKE ATP-BINDING PROTEIN GGTA"/>
    <property type="match status" value="1"/>
</dbReference>
<dbReference type="GO" id="GO:0140359">
    <property type="term" value="F:ABC-type transporter activity"/>
    <property type="evidence" value="ECO:0007669"/>
    <property type="project" value="UniProtKB-ARBA"/>
</dbReference>
<keyword evidence="5 7" id="KW-0067">ATP-binding</keyword>
<dbReference type="Gene3D" id="2.40.50.100">
    <property type="match status" value="1"/>
</dbReference>
<dbReference type="SMART" id="SM00382">
    <property type="entry name" value="AAA"/>
    <property type="match status" value="1"/>
</dbReference>
<gene>
    <name evidence="7" type="ORF">DYI23_07690</name>
</gene>
<evidence type="ECO:0000256" key="4">
    <source>
        <dbReference type="ARBA" id="ARBA00022741"/>
    </source>
</evidence>
<accession>A0A944GT39</accession>
<dbReference type="InterPro" id="IPR003439">
    <property type="entry name" value="ABC_transporter-like_ATP-bd"/>
</dbReference>
<dbReference type="InterPro" id="IPR012340">
    <property type="entry name" value="NA-bd_OB-fold"/>
</dbReference>
<dbReference type="GO" id="GO:0055052">
    <property type="term" value="C:ATP-binding cassette (ABC) transporter complex, substrate-binding subunit-containing"/>
    <property type="evidence" value="ECO:0007669"/>
    <property type="project" value="TreeGrafter"/>
</dbReference>
<comment type="subcellular location">
    <subcellularLocation>
        <location evidence="1">Cell inner membrane</location>
        <topology evidence="1">Peripheral membrane protein</topology>
    </subcellularLocation>
</comment>
<dbReference type="RefSeq" id="WP_213215594.1">
    <property type="nucleotide sequence ID" value="NZ_QTKU01000001.1"/>
</dbReference>
<name>A0A944GT39_9HYPH</name>
<evidence type="ECO:0000256" key="2">
    <source>
        <dbReference type="ARBA" id="ARBA00005417"/>
    </source>
</evidence>
<dbReference type="InterPro" id="IPR017871">
    <property type="entry name" value="ABC_transporter-like_CS"/>
</dbReference>
<dbReference type="PANTHER" id="PTHR43875">
    <property type="entry name" value="MALTODEXTRIN IMPORT ATP-BINDING PROTEIN MSMX"/>
    <property type="match status" value="1"/>
</dbReference>
<comment type="similarity">
    <text evidence="2">Belongs to the ABC transporter superfamily.</text>
</comment>
<evidence type="ECO:0000313" key="7">
    <source>
        <dbReference type="EMBL" id="MBS8260095.1"/>
    </source>
</evidence>